<evidence type="ECO:0000256" key="1">
    <source>
        <dbReference type="SAM" id="MobiDB-lite"/>
    </source>
</evidence>
<evidence type="ECO:0000313" key="3">
    <source>
        <dbReference type="Proteomes" id="UP000703269"/>
    </source>
</evidence>
<proteinExistence type="predicted"/>
<reference evidence="2 3" key="1">
    <citation type="submission" date="2021-08" db="EMBL/GenBank/DDBJ databases">
        <title>Draft Genome Sequence of Phanerochaete sordida strain YK-624.</title>
        <authorList>
            <person name="Mori T."/>
            <person name="Dohra H."/>
            <person name="Suzuki T."/>
            <person name="Kawagishi H."/>
            <person name="Hirai H."/>
        </authorList>
    </citation>
    <scope>NUCLEOTIDE SEQUENCE [LARGE SCALE GENOMIC DNA]</scope>
    <source>
        <strain evidence="2 3">YK-624</strain>
    </source>
</reference>
<accession>A0A9P3GRU1</accession>
<name>A0A9P3GRU1_9APHY</name>
<feature type="region of interest" description="Disordered" evidence="1">
    <location>
        <begin position="124"/>
        <end position="147"/>
    </location>
</feature>
<comment type="caution">
    <text evidence="2">The sequence shown here is derived from an EMBL/GenBank/DDBJ whole genome shotgun (WGS) entry which is preliminary data.</text>
</comment>
<protein>
    <submittedName>
        <fullName evidence="2">Uncharacterized protein</fullName>
    </submittedName>
</protein>
<organism evidence="2 3">
    <name type="scientific">Phanerochaete sordida</name>
    <dbReference type="NCBI Taxonomy" id="48140"/>
    <lineage>
        <taxon>Eukaryota</taxon>
        <taxon>Fungi</taxon>
        <taxon>Dikarya</taxon>
        <taxon>Basidiomycota</taxon>
        <taxon>Agaricomycotina</taxon>
        <taxon>Agaricomycetes</taxon>
        <taxon>Polyporales</taxon>
        <taxon>Phanerochaetaceae</taxon>
        <taxon>Phanerochaete</taxon>
    </lineage>
</organism>
<sequence length="147" mass="15452">MAVARAGIISTLEIGFAARSLRCDACGPTMRRNGGGRRRSVMGARSPAGCVSGLPRAFICGPLPPGERPPARDHPDNMACQLAPYRGRCVTFVRICRHLPAGGRHRLAAAADAGLRALPPYSLVPPHRGRDTHATAPIARPATDAST</sequence>
<dbReference type="AlphaFoldDB" id="A0A9P3GRU1"/>
<keyword evidence="3" id="KW-1185">Reference proteome</keyword>
<dbReference type="Proteomes" id="UP000703269">
    <property type="component" value="Unassembled WGS sequence"/>
</dbReference>
<evidence type="ECO:0000313" key="2">
    <source>
        <dbReference type="EMBL" id="GJE99194.1"/>
    </source>
</evidence>
<dbReference type="EMBL" id="BPQB01000103">
    <property type="protein sequence ID" value="GJE99194.1"/>
    <property type="molecule type" value="Genomic_DNA"/>
</dbReference>
<gene>
    <name evidence="2" type="ORF">PsYK624_154430</name>
</gene>